<dbReference type="PANTHER" id="PTHR37813:SF1">
    <property type="entry name" value="FELS-2 PROPHAGE PROTEIN"/>
    <property type="match status" value="1"/>
</dbReference>
<keyword evidence="1" id="KW-1188">Viral release from host cell</keyword>
<organism evidence="4 5">
    <name type="scientific">Paenibacillus contaminans</name>
    <dbReference type="NCBI Taxonomy" id="450362"/>
    <lineage>
        <taxon>Bacteria</taxon>
        <taxon>Bacillati</taxon>
        <taxon>Bacillota</taxon>
        <taxon>Bacilli</taxon>
        <taxon>Bacillales</taxon>
        <taxon>Paenibacillaceae</taxon>
        <taxon>Paenibacillus</taxon>
    </lineage>
</organism>
<dbReference type="AlphaFoldDB" id="A0A329MJC2"/>
<feature type="coiled-coil region" evidence="2">
    <location>
        <begin position="643"/>
        <end position="693"/>
    </location>
</feature>
<dbReference type="EMBL" id="QMFB01000015">
    <property type="protein sequence ID" value="RAV18833.1"/>
    <property type="molecule type" value="Genomic_DNA"/>
</dbReference>
<dbReference type="InterPro" id="IPR010090">
    <property type="entry name" value="Phage_tape_meas"/>
</dbReference>
<dbReference type="Proteomes" id="UP000250369">
    <property type="component" value="Unassembled WGS sequence"/>
</dbReference>
<evidence type="ECO:0000256" key="2">
    <source>
        <dbReference type="SAM" id="Coils"/>
    </source>
</evidence>
<evidence type="ECO:0000256" key="1">
    <source>
        <dbReference type="ARBA" id="ARBA00022612"/>
    </source>
</evidence>
<gene>
    <name evidence="4" type="ORF">DQG23_24190</name>
</gene>
<feature type="coiled-coil region" evidence="2">
    <location>
        <begin position="28"/>
        <end position="55"/>
    </location>
</feature>
<proteinExistence type="predicted"/>
<sequence>MIMAGRSREYDIAFRLQGLMDSSFRRSMGDAEGQIEELERALRQMNKRGDFEELRKDAGRAGDAINEAEGNVKGFGDTLRRVAEYTGAFAIVQGVAGSFQNIVGTVGEFENSMAQLQASAGLSAQEMREIESSVDSLYRTPIGENFDDLTRAMGTVKQVTKQTGDVLQTTTKDAIVFRDVFGEEVTQSIKAVDTMMRHFGITSNQSYNLLAQGAQNGLNKSDELLDTANEYAPQFAALGFTANQMFDIFATGLEAGAWNLDKVGDAVKEFNIRLKDGSKSTHEAMAQLFAPDKIDEFAVALVKGSSQSAEYLKLLQHVSKDTADQLVAHLKKGGSNGAEAMIALQSILGDSEKIFQGLTDGSMTGAQAMQQVISQLQRIEDPLQRNQLGVALMGTQFEDLEQTVISAMGNSRSQFDMTKETMIEIASVKYDTLGKQFQTIGRTLMTDLVLPISEDVMPALQGMANWATDNPDLIKALALGVPAALIGKNAASLIKGFVGVERSAAGAGAVVSRFGAALPLLTNPIGAAVAGVGVLTLGVMAYRRHQERARQALVHMSNDLIEASSAYEEVTANVSETKKLVDEYEDLSQIVETNTDQSRNLTAEKERLAEITKRLQEIYPETITQYDVENGKIKEKIGLLGQEAAANAELARLRLEKEVAEKSQDLPDLEKEIQRLEKQKSAVDAQKNAYDAAIPAFKQFEAEFLRIMQMDESEERGAKILALRDKVNEFGDSVGYHFNHLGDLLGTADELSKKRIDVIEEQIQATEELGASKISYEELYKAQKSLIELNLGGKLEEQAAKFNAMSTEEKRRFNEALASLTELNKQMDLLPTEKQVRVKMLFDEVNEIKPLWMNPITRFEQFADGGIATKPSIFAEAGPEIAIPLDNRPRSHSLLDLANNLMGHDYGQSEGGDDISVTYAPQIIVQGGGPSDVTAFEQALKRSQDDFERRFKAMLQQQKRVKMA</sequence>
<protein>
    <submittedName>
        <fullName evidence="4">Phage tail tape-measure protein</fullName>
    </submittedName>
</protein>
<evidence type="ECO:0000313" key="4">
    <source>
        <dbReference type="EMBL" id="RAV18833.1"/>
    </source>
</evidence>
<evidence type="ECO:0000259" key="3">
    <source>
        <dbReference type="Pfam" id="PF10145"/>
    </source>
</evidence>
<reference evidence="4 5" key="1">
    <citation type="journal article" date="2009" name="Int. J. Syst. Evol. Microbiol.">
        <title>Paenibacillus contaminans sp. nov., isolated from a contaminated laboratory plate.</title>
        <authorList>
            <person name="Chou J.H."/>
            <person name="Lee J.H."/>
            <person name="Lin M.C."/>
            <person name="Chang P.S."/>
            <person name="Arun A.B."/>
            <person name="Young C.C."/>
            <person name="Chen W.M."/>
        </authorList>
    </citation>
    <scope>NUCLEOTIDE SEQUENCE [LARGE SCALE GENOMIC DNA]</scope>
    <source>
        <strain evidence="4 5">CKOBP-6</strain>
    </source>
</reference>
<evidence type="ECO:0000313" key="5">
    <source>
        <dbReference type="Proteomes" id="UP000250369"/>
    </source>
</evidence>
<keyword evidence="5" id="KW-1185">Reference proteome</keyword>
<comment type="caution">
    <text evidence="4">The sequence shown here is derived from an EMBL/GenBank/DDBJ whole genome shotgun (WGS) entry which is preliminary data.</text>
</comment>
<keyword evidence="2" id="KW-0175">Coiled coil</keyword>
<dbReference type="PANTHER" id="PTHR37813">
    <property type="entry name" value="FELS-2 PROPHAGE PROTEIN"/>
    <property type="match status" value="1"/>
</dbReference>
<name>A0A329MJC2_9BACL</name>
<accession>A0A329MJC2</accession>
<dbReference type="Pfam" id="PF10145">
    <property type="entry name" value="PhageMin_Tail"/>
    <property type="match status" value="1"/>
</dbReference>
<feature type="domain" description="Phage tail tape measure protein" evidence="3">
    <location>
        <begin position="144"/>
        <end position="394"/>
    </location>
</feature>